<dbReference type="EMBL" id="CAAHFG010000001">
    <property type="protein sequence ID" value="VGO13519.1"/>
    <property type="molecule type" value="Genomic_DNA"/>
</dbReference>
<evidence type="ECO:0000256" key="3">
    <source>
        <dbReference type="SAM" id="SignalP"/>
    </source>
</evidence>
<dbReference type="PANTHER" id="PTHR42693:SF33">
    <property type="entry name" value="ARYLSULFATASE"/>
    <property type="match status" value="1"/>
</dbReference>
<evidence type="ECO:0000256" key="2">
    <source>
        <dbReference type="SAM" id="MobiDB-lite"/>
    </source>
</evidence>
<feature type="region of interest" description="Disordered" evidence="2">
    <location>
        <begin position="550"/>
        <end position="576"/>
    </location>
</feature>
<accession>A0A6C2U134</accession>
<name>A0A6C2U134_PONDE</name>
<comment type="similarity">
    <text evidence="1">Belongs to the sulfatase family.</text>
</comment>
<dbReference type="SUPFAM" id="SSF53649">
    <property type="entry name" value="Alkaline phosphatase-like"/>
    <property type="match status" value="1"/>
</dbReference>
<evidence type="ECO:0000313" key="5">
    <source>
        <dbReference type="EMBL" id="VGO13519.1"/>
    </source>
</evidence>
<organism evidence="5 6">
    <name type="scientific">Pontiella desulfatans</name>
    <dbReference type="NCBI Taxonomy" id="2750659"/>
    <lineage>
        <taxon>Bacteria</taxon>
        <taxon>Pseudomonadati</taxon>
        <taxon>Kiritimatiellota</taxon>
        <taxon>Kiritimatiellia</taxon>
        <taxon>Kiritimatiellales</taxon>
        <taxon>Pontiellaceae</taxon>
        <taxon>Pontiella</taxon>
    </lineage>
</organism>
<feature type="domain" description="Sulfatase N-terminal" evidence="4">
    <location>
        <begin position="31"/>
        <end position="392"/>
    </location>
</feature>
<feature type="compositionally biased region" description="Basic and acidic residues" evidence="2">
    <location>
        <begin position="559"/>
        <end position="569"/>
    </location>
</feature>
<feature type="signal peptide" evidence="3">
    <location>
        <begin position="1"/>
        <end position="24"/>
    </location>
</feature>
<feature type="chain" id="PRO_5028929419" evidence="3">
    <location>
        <begin position="25"/>
        <end position="576"/>
    </location>
</feature>
<protein>
    <submittedName>
        <fullName evidence="5">Arylsulfatase</fullName>
    </submittedName>
</protein>
<reference evidence="5 6" key="1">
    <citation type="submission" date="2019-04" db="EMBL/GenBank/DDBJ databases">
        <authorList>
            <person name="Van Vliet M D."/>
        </authorList>
    </citation>
    <scope>NUCLEOTIDE SEQUENCE [LARGE SCALE GENOMIC DNA]</scope>
    <source>
        <strain evidence="5 6">F1</strain>
    </source>
</reference>
<dbReference type="PANTHER" id="PTHR42693">
    <property type="entry name" value="ARYLSULFATASE FAMILY MEMBER"/>
    <property type="match status" value="1"/>
</dbReference>
<keyword evidence="6" id="KW-1185">Reference proteome</keyword>
<dbReference type="Proteomes" id="UP000366872">
    <property type="component" value="Unassembled WGS sequence"/>
</dbReference>
<dbReference type="Gene3D" id="3.40.720.10">
    <property type="entry name" value="Alkaline Phosphatase, subunit A"/>
    <property type="match status" value="1"/>
</dbReference>
<dbReference type="InterPro" id="IPR017850">
    <property type="entry name" value="Alkaline_phosphatase_core_sf"/>
</dbReference>
<dbReference type="InterPro" id="IPR000917">
    <property type="entry name" value="Sulfatase_N"/>
</dbReference>
<gene>
    <name evidence="5" type="primary">atsA_121</name>
    <name evidence="5" type="ORF">PDESU_02076</name>
</gene>
<evidence type="ECO:0000313" key="6">
    <source>
        <dbReference type="Proteomes" id="UP000366872"/>
    </source>
</evidence>
<dbReference type="GO" id="GO:0004065">
    <property type="term" value="F:arylsulfatase activity"/>
    <property type="evidence" value="ECO:0007669"/>
    <property type="project" value="TreeGrafter"/>
</dbReference>
<evidence type="ECO:0000256" key="1">
    <source>
        <dbReference type="ARBA" id="ARBA00008779"/>
    </source>
</evidence>
<keyword evidence="3" id="KW-0732">Signal</keyword>
<dbReference type="Pfam" id="PF00884">
    <property type="entry name" value="Sulfatase"/>
    <property type="match status" value="1"/>
</dbReference>
<dbReference type="AlphaFoldDB" id="A0A6C2U134"/>
<dbReference type="InterPro" id="IPR050738">
    <property type="entry name" value="Sulfatase"/>
</dbReference>
<sequence>MIQNIKPMHLILPAIALFNMAVHAGQVNAPKNFIVILADDFGYGDIGCYRELFQGGDDRTLAHKFTPNFDKLGRDGVRFMQAYTTSWCAPARQNLLSGRWCNRADNVQRPWMGKQLRDLGYTTCFVGKSHGDNSSAKVLNPKPATAEYNDGFFFVGGMRKFYLRRGEKFPRRINFKSQPYVAKGGEYLTDVFTDFGTEFIKRSAQEKKPFFLYMAYNAPHSPLDGKLEDLQKMFPGEFDGIDEADWRELMNASGARNFTPKRKKRAKKKGTGWSPETSVAYRRMKELGNEKFIKYNFAALVYRMDLGIKKIMQTLKESGVEEDTMIIFTCDNGSIMGSNYPLTGCKSSHFEGGVRVPMIFWSKSLADSKAKGRIVEELCPTTDIAPTLVGMATQKDQPAFPFDGINLWPYLKSNTPIPDDQVFYYSSGSIPLYKACGVYLEKMMGTLSKEVSKRASESFGSIGMSEGIFNAVYVKGKDKLVYWSTTDGSVQGAVHKELPTNARNTESPESFFKEEQVVGGKLPTSEAGQKLLQEFIDYTNVRGAGELMHEPVFDGTDTTNEKRAREYRPNYKTKTK</sequence>
<evidence type="ECO:0000259" key="4">
    <source>
        <dbReference type="Pfam" id="PF00884"/>
    </source>
</evidence>
<proteinExistence type="inferred from homology"/>
<dbReference type="RefSeq" id="WP_136079088.1">
    <property type="nucleotide sequence ID" value="NZ_CAAHFG010000001.1"/>
</dbReference>